<sequence length="105" mass="11914">MTNHHNLWNNTDHDFCIRPNEFQLPINDGNRYPFVGIVGVVGFLCTLSSSFSNPPTSFLVCWRFLNNGSTVYKMVYLDPSLKDIDSGESHVCEIVSATNQLVCWQ</sequence>
<evidence type="ECO:0000313" key="1">
    <source>
        <dbReference type="EMBL" id="CAH1433942.1"/>
    </source>
</evidence>
<name>A0AAU9N579_9ASTR</name>
<dbReference type="AlphaFoldDB" id="A0AAU9N579"/>
<reference evidence="1 2" key="1">
    <citation type="submission" date="2022-01" db="EMBL/GenBank/DDBJ databases">
        <authorList>
            <person name="Xiong W."/>
            <person name="Schranz E."/>
        </authorList>
    </citation>
    <scope>NUCLEOTIDE SEQUENCE [LARGE SCALE GENOMIC DNA]</scope>
</reference>
<dbReference type="EMBL" id="CAKMRJ010003334">
    <property type="protein sequence ID" value="CAH1433942.1"/>
    <property type="molecule type" value="Genomic_DNA"/>
</dbReference>
<evidence type="ECO:0000313" key="2">
    <source>
        <dbReference type="Proteomes" id="UP001157418"/>
    </source>
</evidence>
<keyword evidence="2" id="KW-1185">Reference proteome</keyword>
<organism evidence="1 2">
    <name type="scientific">Lactuca virosa</name>
    <dbReference type="NCBI Taxonomy" id="75947"/>
    <lineage>
        <taxon>Eukaryota</taxon>
        <taxon>Viridiplantae</taxon>
        <taxon>Streptophyta</taxon>
        <taxon>Embryophyta</taxon>
        <taxon>Tracheophyta</taxon>
        <taxon>Spermatophyta</taxon>
        <taxon>Magnoliopsida</taxon>
        <taxon>eudicotyledons</taxon>
        <taxon>Gunneridae</taxon>
        <taxon>Pentapetalae</taxon>
        <taxon>asterids</taxon>
        <taxon>campanulids</taxon>
        <taxon>Asterales</taxon>
        <taxon>Asteraceae</taxon>
        <taxon>Cichorioideae</taxon>
        <taxon>Cichorieae</taxon>
        <taxon>Lactucinae</taxon>
        <taxon>Lactuca</taxon>
    </lineage>
</organism>
<dbReference type="Proteomes" id="UP001157418">
    <property type="component" value="Unassembled WGS sequence"/>
</dbReference>
<accession>A0AAU9N579</accession>
<proteinExistence type="predicted"/>
<gene>
    <name evidence="1" type="ORF">LVIROSA_LOCUS20498</name>
</gene>
<comment type="caution">
    <text evidence="1">The sequence shown here is derived from an EMBL/GenBank/DDBJ whole genome shotgun (WGS) entry which is preliminary data.</text>
</comment>
<protein>
    <submittedName>
        <fullName evidence="1">Uncharacterized protein</fullName>
    </submittedName>
</protein>